<keyword evidence="3" id="KW-1185">Reference proteome</keyword>
<feature type="region of interest" description="Disordered" evidence="1">
    <location>
        <begin position="91"/>
        <end position="111"/>
    </location>
</feature>
<dbReference type="EMBL" id="JASCZI010061435">
    <property type="protein sequence ID" value="MED6138698.1"/>
    <property type="molecule type" value="Genomic_DNA"/>
</dbReference>
<proteinExistence type="predicted"/>
<evidence type="ECO:0000313" key="3">
    <source>
        <dbReference type="Proteomes" id="UP001341840"/>
    </source>
</evidence>
<evidence type="ECO:0000256" key="1">
    <source>
        <dbReference type="SAM" id="MobiDB-lite"/>
    </source>
</evidence>
<accession>A0ABU6SSH2</accession>
<feature type="non-terminal residue" evidence="2">
    <location>
        <position position="160"/>
    </location>
</feature>
<name>A0ABU6SSH2_9FABA</name>
<protein>
    <submittedName>
        <fullName evidence="2">Uncharacterized protein</fullName>
    </submittedName>
</protein>
<comment type="caution">
    <text evidence="2">The sequence shown here is derived from an EMBL/GenBank/DDBJ whole genome shotgun (WGS) entry which is preliminary data.</text>
</comment>
<dbReference type="Proteomes" id="UP001341840">
    <property type="component" value="Unassembled WGS sequence"/>
</dbReference>
<organism evidence="2 3">
    <name type="scientific">Stylosanthes scabra</name>
    <dbReference type="NCBI Taxonomy" id="79078"/>
    <lineage>
        <taxon>Eukaryota</taxon>
        <taxon>Viridiplantae</taxon>
        <taxon>Streptophyta</taxon>
        <taxon>Embryophyta</taxon>
        <taxon>Tracheophyta</taxon>
        <taxon>Spermatophyta</taxon>
        <taxon>Magnoliopsida</taxon>
        <taxon>eudicotyledons</taxon>
        <taxon>Gunneridae</taxon>
        <taxon>Pentapetalae</taxon>
        <taxon>rosids</taxon>
        <taxon>fabids</taxon>
        <taxon>Fabales</taxon>
        <taxon>Fabaceae</taxon>
        <taxon>Papilionoideae</taxon>
        <taxon>50 kb inversion clade</taxon>
        <taxon>dalbergioids sensu lato</taxon>
        <taxon>Dalbergieae</taxon>
        <taxon>Pterocarpus clade</taxon>
        <taxon>Stylosanthes</taxon>
    </lineage>
</organism>
<evidence type="ECO:0000313" key="2">
    <source>
        <dbReference type="EMBL" id="MED6138698.1"/>
    </source>
</evidence>
<gene>
    <name evidence="2" type="ORF">PIB30_076912</name>
</gene>
<reference evidence="2 3" key="1">
    <citation type="journal article" date="2023" name="Plants (Basel)">
        <title>Bridging the Gap: Combining Genomics and Transcriptomics Approaches to Understand Stylosanthes scabra, an Orphan Legume from the Brazilian Caatinga.</title>
        <authorList>
            <person name="Ferreira-Neto J.R.C."/>
            <person name="da Silva M.D."/>
            <person name="Binneck E."/>
            <person name="de Melo N.F."/>
            <person name="da Silva R.H."/>
            <person name="de Melo A.L.T.M."/>
            <person name="Pandolfi V."/>
            <person name="Bustamante F.O."/>
            <person name="Brasileiro-Vidal A.C."/>
            <person name="Benko-Iseppon A.M."/>
        </authorList>
    </citation>
    <scope>NUCLEOTIDE SEQUENCE [LARGE SCALE GENOMIC DNA]</scope>
    <source>
        <tissue evidence="2">Leaves</tissue>
    </source>
</reference>
<sequence>MMTSSGSETKILPSMAHFAETRRPRRKESSPAAAAAEAKRLEGSSILRACCKEKSNAVKRATHDAYLLATRGTLRHCLVCTTQTTTARGGAKPFDGVENKSPHHPLGEPSSSPTNYFLSAILKRFWSFHPKRTISLLFFITSPSHFLIKEEHVFDMKFNR</sequence>
<feature type="region of interest" description="Disordered" evidence="1">
    <location>
        <begin position="1"/>
        <end position="31"/>
    </location>
</feature>